<dbReference type="EMBL" id="OV651816">
    <property type="protein sequence ID" value="CAH1109717.1"/>
    <property type="molecule type" value="Genomic_DNA"/>
</dbReference>
<name>A0A9P0GHS8_9CUCU</name>
<dbReference type="GO" id="GO:0071897">
    <property type="term" value="P:DNA biosynthetic process"/>
    <property type="evidence" value="ECO:0007669"/>
    <property type="project" value="UniProtKB-ARBA"/>
</dbReference>
<keyword evidence="2" id="KW-1185">Reference proteome</keyword>
<dbReference type="AlphaFoldDB" id="A0A9P0GHS8"/>
<evidence type="ECO:0000313" key="2">
    <source>
        <dbReference type="Proteomes" id="UP001153636"/>
    </source>
</evidence>
<proteinExistence type="predicted"/>
<dbReference type="PANTHER" id="PTHR31511:SF12">
    <property type="entry name" value="RHO TERMINATION FACTOR N-TERMINAL DOMAIN-CONTAINING PROTEIN"/>
    <property type="match status" value="1"/>
</dbReference>
<dbReference type="OrthoDB" id="6602337at2759"/>
<organism evidence="1 2">
    <name type="scientific">Psylliodes chrysocephalus</name>
    <dbReference type="NCBI Taxonomy" id="3402493"/>
    <lineage>
        <taxon>Eukaryota</taxon>
        <taxon>Metazoa</taxon>
        <taxon>Ecdysozoa</taxon>
        <taxon>Arthropoda</taxon>
        <taxon>Hexapoda</taxon>
        <taxon>Insecta</taxon>
        <taxon>Pterygota</taxon>
        <taxon>Neoptera</taxon>
        <taxon>Endopterygota</taxon>
        <taxon>Coleoptera</taxon>
        <taxon>Polyphaga</taxon>
        <taxon>Cucujiformia</taxon>
        <taxon>Chrysomeloidea</taxon>
        <taxon>Chrysomelidae</taxon>
        <taxon>Galerucinae</taxon>
        <taxon>Alticini</taxon>
        <taxon>Psylliodes</taxon>
    </lineage>
</organism>
<dbReference type="Gene3D" id="3.90.1600.10">
    <property type="entry name" value="Palm domain of DNA polymerase"/>
    <property type="match status" value="1"/>
</dbReference>
<reference evidence="1" key="1">
    <citation type="submission" date="2022-01" db="EMBL/GenBank/DDBJ databases">
        <authorList>
            <person name="King R."/>
        </authorList>
    </citation>
    <scope>NUCLEOTIDE SEQUENCE</scope>
</reference>
<sequence>MYIGFSVLDISKTIIYEFLYGYIEPKYGNAAKLCYTDTDSLILEVFTSNFYDDMKQNITHFDTSNFSKNNEYGMPITNSIVGKMKDEFAGTIVDAFYGTGAKAYCVKLGKPLKKETEIKKAKGVSKNIIKNQLHVNDYIRIIQNGDTIFRKMYVFVSSLHTIYTELRNKVALSAKDDKRYVIPHDVNTLAWGHLLTTPKAMTGTLDDLIQAMEEVSDLDNLIL</sequence>
<dbReference type="InterPro" id="IPR023211">
    <property type="entry name" value="DNA_pol_palm_dom_sf"/>
</dbReference>
<dbReference type="PANTHER" id="PTHR31511">
    <property type="entry name" value="PROTEIN CBG23764"/>
    <property type="match status" value="1"/>
</dbReference>
<accession>A0A9P0GHS8</accession>
<dbReference type="InterPro" id="IPR043502">
    <property type="entry name" value="DNA/RNA_pol_sf"/>
</dbReference>
<dbReference type="SUPFAM" id="SSF56672">
    <property type="entry name" value="DNA/RNA polymerases"/>
    <property type="match status" value="1"/>
</dbReference>
<protein>
    <recommendedName>
        <fullName evidence="3">DNA-directed DNA polymerase</fullName>
    </recommendedName>
</protein>
<gene>
    <name evidence="1" type="ORF">PSYICH_LOCUS10730</name>
</gene>
<evidence type="ECO:0000313" key="1">
    <source>
        <dbReference type="EMBL" id="CAH1109717.1"/>
    </source>
</evidence>
<evidence type="ECO:0008006" key="3">
    <source>
        <dbReference type="Google" id="ProtNLM"/>
    </source>
</evidence>
<dbReference type="Proteomes" id="UP001153636">
    <property type="component" value="Chromosome 4"/>
</dbReference>